<gene>
    <name evidence="9" type="ORF">EMQ25_17900</name>
    <name evidence="8" type="ORF">EMQ25_17905</name>
</gene>
<reference evidence="9 10" key="1">
    <citation type="journal article" date="2016" name="Int. J. Syst. Evol. Microbiol.">
        <title>Arsenicitalea aurantiaca gen. nov., sp. nov., a new member of the family Hyphomicrobiaceae, isolated from high-arsenic sediment.</title>
        <authorList>
            <person name="Mu Y."/>
            <person name="Zhou L."/>
            <person name="Zeng X.C."/>
            <person name="Liu L."/>
            <person name="Pan Y."/>
            <person name="Chen X."/>
            <person name="Wang J."/>
            <person name="Li S."/>
            <person name="Li W.J."/>
            <person name="Wang Y."/>
        </authorList>
    </citation>
    <scope>NUCLEOTIDE SEQUENCE [LARGE SCALE GENOMIC DNA]</scope>
    <source>
        <strain evidence="9 10">42-50</strain>
    </source>
</reference>
<protein>
    <submittedName>
        <fullName evidence="9">Glycosyltransferase</fullName>
    </submittedName>
</protein>
<dbReference type="InterPro" id="IPR001173">
    <property type="entry name" value="Glyco_trans_2-like"/>
</dbReference>
<feature type="non-terminal residue" evidence="9">
    <location>
        <position position="122"/>
    </location>
</feature>
<keyword evidence="10" id="KW-1185">Reference proteome</keyword>
<evidence type="ECO:0000256" key="2">
    <source>
        <dbReference type="ARBA" id="ARBA00022676"/>
    </source>
</evidence>
<dbReference type="Gene3D" id="3.90.550.10">
    <property type="entry name" value="Spore Coat Polysaccharide Biosynthesis Protein SpsA, Chain A"/>
    <property type="match status" value="1"/>
</dbReference>
<accession>A0A433X1H4</accession>
<proteinExistence type="predicted"/>
<dbReference type="InterPro" id="IPR050321">
    <property type="entry name" value="Glycosyltr_2/OpgH_subfam"/>
</dbReference>
<name>A0A433X1H4_9HYPH</name>
<keyword evidence="5" id="KW-1133">Transmembrane helix</keyword>
<dbReference type="SUPFAM" id="SSF53448">
    <property type="entry name" value="Nucleotide-diphospho-sugar transferases"/>
    <property type="match status" value="1"/>
</dbReference>
<evidence type="ECO:0000313" key="10">
    <source>
        <dbReference type="Proteomes" id="UP000281547"/>
    </source>
</evidence>
<dbReference type="GO" id="GO:0016758">
    <property type="term" value="F:hexosyltransferase activity"/>
    <property type="evidence" value="ECO:0007669"/>
    <property type="project" value="TreeGrafter"/>
</dbReference>
<dbReference type="InterPro" id="IPR029044">
    <property type="entry name" value="Nucleotide-diphossugar_trans"/>
</dbReference>
<evidence type="ECO:0000256" key="1">
    <source>
        <dbReference type="ARBA" id="ARBA00004141"/>
    </source>
</evidence>
<feature type="non-terminal residue" evidence="9">
    <location>
        <position position="1"/>
    </location>
</feature>
<keyword evidence="3 9" id="KW-0808">Transferase</keyword>
<dbReference type="RefSeq" id="WP_127189971.1">
    <property type="nucleotide sequence ID" value="NZ_RZNJ01000018.1"/>
</dbReference>
<evidence type="ECO:0000259" key="7">
    <source>
        <dbReference type="Pfam" id="PF00535"/>
    </source>
</evidence>
<dbReference type="AlphaFoldDB" id="A0A433X1H4"/>
<dbReference type="PANTHER" id="PTHR43867">
    <property type="entry name" value="CELLULOSE SYNTHASE CATALYTIC SUBUNIT A [UDP-FORMING]"/>
    <property type="match status" value="1"/>
</dbReference>
<dbReference type="PANTHER" id="PTHR43867:SF2">
    <property type="entry name" value="CELLULOSE SYNTHASE CATALYTIC SUBUNIT A [UDP-FORMING]"/>
    <property type="match status" value="1"/>
</dbReference>
<dbReference type="OrthoDB" id="9806824at2"/>
<dbReference type="EMBL" id="RZNJ01000018">
    <property type="protein sequence ID" value="RUT27984.1"/>
    <property type="molecule type" value="Genomic_DNA"/>
</dbReference>
<organism evidence="9 10">
    <name type="scientific">Arsenicitalea aurantiaca</name>
    <dbReference type="NCBI Taxonomy" id="1783274"/>
    <lineage>
        <taxon>Bacteria</taxon>
        <taxon>Pseudomonadati</taxon>
        <taxon>Pseudomonadota</taxon>
        <taxon>Alphaproteobacteria</taxon>
        <taxon>Hyphomicrobiales</taxon>
        <taxon>Devosiaceae</taxon>
        <taxon>Arsenicitalea</taxon>
    </lineage>
</organism>
<evidence type="ECO:0000256" key="6">
    <source>
        <dbReference type="ARBA" id="ARBA00023136"/>
    </source>
</evidence>
<evidence type="ECO:0000313" key="9">
    <source>
        <dbReference type="EMBL" id="RUT27984.1"/>
    </source>
</evidence>
<dbReference type="Pfam" id="PF00535">
    <property type="entry name" value="Glycos_transf_2"/>
    <property type="match status" value="1"/>
</dbReference>
<feature type="domain" description="Glycosyltransferase 2-like" evidence="7">
    <location>
        <begin position="13"/>
        <end position="120"/>
    </location>
</feature>
<dbReference type="Proteomes" id="UP000281547">
    <property type="component" value="Unassembled WGS sequence"/>
</dbReference>
<comment type="subcellular location">
    <subcellularLocation>
        <location evidence="1">Membrane</location>
        <topology evidence="1">Multi-pass membrane protein</topology>
    </subcellularLocation>
</comment>
<evidence type="ECO:0000256" key="3">
    <source>
        <dbReference type="ARBA" id="ARBA00022679"/>
    </source>
</evidence>
<reference evidence="9" key="2">
    <citation type="submission" date="2018-12" db="EMBL/GenBank/DDBJ databases">
        <authorList>
            <person name="Mu Y."/>
        </authorList>
    </citation>
    <scope>NUCLEOTIDE SEQUENCE</scope>
    <source>
        <strain evidence="9">42-50</strain>
    </source>
</reference>
<evidence type="ECO:0000256" key="4">
    <source>
        <dbReference type="ARBA" id="ARBA00022692"/>
    </source>
</evidence>
<keyword evidence="2" id="KW-0328">Glycosyltransferase</keyword>
<keyword evidence="4" id="KW-0812">Transmembrane</keyword>
<dbReference type="GO" id="GO:0005886">
    <property type="term" value="C:plasma membrane"/>
    <property type="evidence" value="ECO:0007669"/>
    <property type="project" value="TreeGrafter"/>
</dbReference>
<keyword evidence="6" id="KW-0472">Membrane</keyword>
<comment type="caution">
    <text evidence="9">The sequence shown here is derived from an EMBL/GenBank/DDBJ whole genome shotgun (WGS) entry which is preliminary data.</text>
</comment>
<sequence length="122" mass="13912">LHWFGDSPPSIAVLIATYNEEWPVLERTIAGALACDWPNKRIYVLDDGRRDWLGDRCREMGVIHVTRPDNRHSKAGNINHTLERLRGTPDQPDFVAVLDADFVPHRDFLARSIALFHDPETG</sequence>
<dbReference type="EMBL" id="RZNJ01000019">
    <property type="protein sequence ID" value="RUT27983.1"/>
    <property type="molecule type" value="Genomic_DNA"/>
</dbReference>
<evidence type="ECO:0000313" key="8">
    <source>
        <dbReference type="EMBL" id="RUT27983.1"/>
    </source>
</evidence>
<evidence type="ECO:0000256" key="5">
    <source>
        <dbReference type="ARBA" id="ARBA00022989"/>
    </source>
</evidence>